<comment type="caution">
    <text evidence="1">The sequence shown here is derived from an EMBL/GenBank/DDBJ whole genome shotgun (WGS) entry which is preliminary data.</text>
</comment>
<dbReference type="GO" id="GO:0008115">
    <property type="term" value="F:sarcosine oxidase activity"/>
    <property type="evidence" value="ECO:0007669"/>
    <property type="project" value="UniProtKB-EC"/>
</dbReference>
<sequence>MVELTQKTPCAGLLPVTYGDVTLEEVNLGPITSLSAFDDLSKMAAALKKAHGLSWPKPQESHLKDDVRCLWFGRKEVLLTGVAPDESLRKHGAVVDQSDAWAVVSVNGEGTTDVLARLVPVDLRDSAMPVGATVRSQVQHMQGSITKLASDEFIVMVFRSMATTLVHDMKQAMAAVATRK</sequence>
<dbReference type="Gene3D" id="3.30.70.1520">
    <property type="entry name" value="Heterotetrameric sarcosine oxidase"/>
    <property type="match status" value="1"/>
</dbReference>
<dbReference type="Gene3D" id="3.30.1360.120">
    <property type="entry name" value="Probable tRNA modification gtpase trme, domain 1"/>
    <property type="match status" value="1"/>
</dbReference>
<evidence type="ECO:0000313" key="1">
    <source>
        <dbReference type="EMBL" id="MBB4175338.1"/>
    </source>
</evidence>
<dbReference type="InterPro" id="IPR027266">
    <property type="entry name" value="TrmE/GcvT-like"/>
</dbReference>
<dbReference type="EMBL" id="JACIFU010000004">
    <property type="protein sequence ID" value="MBB4175338.1"/>
    <property type="molecule type" value="Genomic_DNA"/>
</dbReference>
<evidence type="ECO:0000313" key="2">
    <source>
        <dbReference type="Proteomes" id="UP000565745"/>
    </source>
</evidence>
<keyword evidence="1" id="KW-0560">Oxidoreductase</keyword>
<keyword evidence="2" id="KW-1185">Reference proteome</keyword>
<dbReference type="EC" id="1.5.3.1" evidence="1"/>
<dbReference type="RefSeq" id="WP_025056368.1">
    <property type="nucleotide sequence ID" value="NZ_JACIFU010000004.1"/>
</dbReference>
<dbReference type="SUPFAM" id="SSF103025">
    <property type="entry name" value="Folate-binding domain"/>
    <property type="match status" value="1"/>
</dbReference>
<reference evidence="1 2" key="1">
    <citation type="submission" date="2020-08" db="EMBL/GenBank/DDBJ databases">
        <title>Genomic Encyclopedia of Type Strains, Phase IV (KMG-IV): sequencing the most valuable type-strain genomes for metagenomic binning, comparative biology and taxonomic classification.</title>
        <authorList>
            <person name="Goeker M."/>
        </authorList>
    </citation>
    <scope>NUCLEOTIDE SEQUENCE [LARGE SCALE GENOMIC DNA]</scope>
    <source>
        <strain evidence="1 2">DSM 101015</strain>
    </source>
</reference>
<protein>
    <submittedName>
        <fullName evidence="1">Sarcosine oxidase subunit gamma</fullName>
        <ecNumber evidence="1">1.5.3.1</ecNumber>
    </submittedName>
</protein>
<organism evidence="1 2">
    <name type="scientific">Sulfitobacter noctilucicola</name>
    <dbReference type="NCBI Taxonomy" id="1342301"/>
    <lineage>
        <taxon>Bacteria</taxon>
        <taxon>Pseudomonadati</taxon>
        <taxon>Pseudomonadota</taxon>
        <taxon>Alphaproteobacteria</taxon>
        <taxon>Rhodobacterales</taxon>
        <taxon>Roseobacteraceae</taxon>
        <taxon>Sulfitobacter</taxon>
    </lineage>
</organism>
<proteinExistence type="predicted"/>
<name>A0A7W6MB46_9RHOB</name>
<gene>
    <name evidence="1" type="ORF">GGR93_003131</name>
</gene>
<dbReference type="Proteomes" id="UP000565745">
    <property type="component" value="Unassembled WGS sequence"/>
</dbReference>
<dbReference type="AlphaFoldDB" id="A0A7W6MB46"/>
<accession>A0A7W6MB46</accession>
<dbReference type="OrthoDB" id="7350722at2"/>